<reference evidence="2" key="1">
    <citation type="submission" date="2021-01" db="EMBL/GenBank/DDBJ databases">
        <authorList>
            <person name="Corre E."/>
            <person name="Pelletier E."/>
            <person name="Niang G."/>
            <person name="Scheremetjew M."/>
            <person name="Finn R."/>
            <person name="Kale V."/>
            <person name="Holt S."/>
            <person name="Cochrane G."/>
            <person name="Meng A."/>
            <person name="Brown T."/>
            <person name="Cohen L."/>
        </authorList>
    </citation>
    <scope>NUCLEOTIDE SEQUENCE</scope>
    <source>
        <strain evidence="2">Ras09</strain>
    </source>
</reference>
<evidence type="ECO:0000256" key="1">
    <source>
        <dbReference type="SAM" id="Phobius"/>
    </source>
</evidence>
<keyword evidence="1" id="KW-0472">Membrane</keyword>
<dbReference type="EMBL" id="HBIA01006837">
    <property type="protein sequence ID" value="CAE0231701.1"/>
    <property type="molecule type" value="Transcribed_RNA"/>
</dbReference>
<dbReference type="AlphaFoldDB" id="A0A7S3FVJ5"/>
<protein>
    <submittedName>
        <fullName evidence="2">Uncharacterized protein</fullName>
    </submittedName>
</protein>
<evidence type="ECO:0000313" key="2">
    <source>
        <dbReference type="EMBL" id="CAE0231701.1"/>
    </source>
</evidence>
<keyword evidence="1" id="KW-1133">Transmembrane helix</keyword>
<proteinExistence type="predicted"/>
<feature type="transmembrane region" description="Helical" evidence="1">
    <location>
        <begin position="15"/>
        <end position="35"/>
    </location>
</feature>
<accession>A0A7S3FVJ5</accession>
<organism evidence="2">
    <name type="scientific">Strombidium rassoulzadegani</name>
    <dbReference type="NCBI Taxonomy" id="1082188"/>
    <lineage>
        <taxon>Eukaryota</taxon>
        <taxon>Sar</taxon>
        <taxon>Alveolata</taxon>
        <taxon>Ciliophora</taxon>
        <taxon>Intramacronucleata</taxon>
        <taxon>Spirotrichea</taxon>
        <taxon>Oligotrichia</taxon>
        <taxon>Strombidiidae</taxon>
        <taxon>Strombidium</taxon>
    </lineage>
</organism>
<gene>
    <name evidence="2" type="ORF">SRAS04492_LOCUS3499</name>
</gene>
<keyword evidence="1" id="KW-0812">Transmembrane</keyword>
<feature type="transmembrane region" description="Helical" evidence="1">
    <location>
        <begin position="47"/>
        <end position="67"/>
    </location>
</feature>
<name>A0A7S3FVJ5_9SPIT</name>
<sequence length="177" mass="20531">MKRLSTVILKFDDQIVWTGLFSALFGVTFKLLNCFMRHNLFEGRRKAFTYIVSAALSSYILAYLCFTKAYRKLLMHLALALAFECLFKLTFARRNRDPEKLNKFQTDYVQVRNPKTGEMVNQFVPPHLRKKASKLQDGSRFFDKQTLSIRLTELVIAGLLSVAVQNLNTRIEIDQII</sequence>